<dbReference type="AlphaFoldDB" id="A0A2V1D7J4"/>
<organism evidence="1 2">
    <name type="scientific">Periconia macrospinosa</name>
    <dbReference type="NCBI Taxonomy" id="97972"/>
    <lineage>
        <taxon>Eukaryota</taxon>
        <taxon>Fungi</taxon>
        <taxon>Dikarya</taxon>
        <taxon>Ascomycota</taxon>
        <taxon>Pezizomycotina</taxon>
        <taxon>Dothideomycetes</taxon>
        <taxon>Pleosporomycetidae</taxon>
        <taxon>Pleosporales</taxon>
        <taxon>Massarineae</taxon>
        <taxon>Periconiaceae</taxon>
        <taxon>Periconia</taxon>
    </lineage>
</organism>
<evidence type="ECO:0000313" key="2">
    <source>
        <dbReference type="Proteomes" id="UP000244855"/>
    </source>
</evidence>
<evidence type="ECO:0000313" key="1">
    <source>
        <dbReference type="EMBL" id="PVH93224.1"/>
    </source>
</evidence>
<protein>
    <submittedName>
        <fullName evidence="1">Uncharacterized protein</fullName>
    </submittedName>
</protein>
<reference evidence="1 2" key="1">
    <citation type="journal article" date="2018" name="Sci. Rep.">
        <title>Comparative genomics provides insights into the lifestyle and reveals functional heterogeneity of dark septate endophytic fungi.</title>
        <authorList>
            <person name="Knapp D.G."/>
            <person name="Nemeth J.B."/>
            <person name="Barry K."/>
            <person name="Hainaut M."/>
            <person name="Henrissat B."/>
            <person name="Johnson J."/>
            <person name="Kuo A."/>
            <person name="Lim J.H.P."/>
            <person name="Lipzen A."/>
            <person name="Nolan M."/>
            <person name="Ohm R.A."/>
            <person name="Tamas L."/>
            <person name="Grigoriev I.V."/>
            <person name="Spatafora J.W."/>
            <person name="Nagy L.G."/>
            <person name="Kovacs G.M."/>
        </authorList>
    </citation>
    <scope>NUCLEOTIDE SEQUENCE [LARGE SCALE GENOMIC DNA]</scope>
    <source>
        <strain evidence="1 2">DSE2036</strain>
    </source>
</reference>
<proteinExistence type="predicted"/>
<accession>A0A2V1D7J4</accession>
<keyword evidence="2" id="KW-1185">Reference proteome</keyword>
<dbReference type="EMBL" id="KZ805605">
    <property type="protein sequence ID" value="PVH93224.1"/>
    <property type="molecule type" value="Genomic_DNA"/>
</dbReference>
<dbReference type="STRING" id="97972.A0A2V1D7J4"/>
<gene>
    <name evidence="1" type="ORF">DM02DRAFT_243248</name>
</gene>
<name>A0A2V1D7J4_9PLEO</name>
<sequence>MDQNVINMLMSSVESIRTALDTSPDSWREHTQAIRNMMASLEFRDTSPDDSRKEWQVSVITVFQRVAHADVDHGGSVVLDIADWCLKQSVVLIQLYPDDVALLALIGENWLLRAQQPLINIHHAEQSSVSSGDSQNATLSCPERQARAQNAALEAKQRLDTADYVEARTLLLPAVEYLKRAVDAAHAQDKIYGALLVKVR</sequence>
<dbReference type="OrthoDB" id="5366687at2759"/>
<dbReference type="Proteomes" id="UP000244855">
    <property type="component" value="Unassembled WGS sequence"/>
</dbReference>